<dbReference type="AlphaFoldDB" id="A0A1G7SF73"/>
<evidence type="ECO:0000313" key="1">
    <source>
        <dbReference type="EMBL" id="SDG20840.1"/>
    </source>
</evidence>
<dbReference type="EMBL" id="FNCC01000006">
    <property type="protein sequence ID" value="SDG20840.1"/>
    <property type="molecule type" value="Genomic_DNA"/>
</dbReference>
<dbReference type="OrthoDB" id="3675359at2"/>
<sequence>MSYVSRPESGERVPSPAVVRGVPGHEGLVGAAVKLRKSWSPGPAVDAFVEILRASSLRRLARTAESVRAAVLGPVSAESADPLLWRDVARAAPREYWARGHRQRATLPRHDRP</sequence>
<keyword evidence="2" id="KW-1185">Reference proteome</keyword>
<proteinExistence type="predicted"/>
<gene>
    <name evidence="1" type="ORF">SAMN05216553_106181</name>
</gene>
<dbReference type="STRING" id="200378.SAMN05216553_106181"/>
<accession>A0A1G7SF73</accession>
<dbReference type="RefSeq" id="WP_090049778.1">
    <property type="nucleotide sequence ID" value="NZ_FNCC01000006.1"/>
</dbReference>
<name>A0A1G7SF73_9PSEU</name>
<protein>
    <submittedName>
        <fullName evidence="1">Uncharacterized protein</fullName>
    </submittedName>
</protein>
<organism evidence="1 2">
    <name type="scientific">Lentzea fradiae</name>
    <dbReference type="NCBI Taxonomy" id="200378"/>
    <lineage>
        <taxon>Bacteria</taxon>
        <taxon>Bacillati</taxon>
        <taxon>Actinomycetota</taxon>
        <taxon>Actinomycetes</taxon>
        <taxon>Pseudonocardiales</taxon>
        <taxon>Pseudonocardiaceae</taxon>
        <taxon>Lentzea</taxon>
    </lineage>
</organism>
<dbReference type="Proteomes" id="UP000199623">
    <property type="component" value="Unassembled WGS sequence"/>
</dbReference>
<evidence type="ECO:0000313" key="2">
    <source>
        <dbReference type="Proteomes" id="UP000199623"/>
    </source>
</evidence>
<reference evidence="2" key="1">
    <citation type="submission" date="2016-10" db="EMBL/GenBank/DDBJ databases">
        <authorList>
            <person name="Varghese N."/>
            <person name="Submissions S."/>
        </authorList>
    </citation>
    <scope>NUCLEOTIDE SEQUENCE [LARGE SCALE GENOMIC DNA]</scope>
    <source>
        <strain evidence="2">CGMCC 4.3506</strain>
    </source>
</reference>